<sequence length="516" mass="56750">MESISSSESKKLVDGPASQSAGPSAINADTKKQKLCVWQQQQIAGLVAEPFRWVAMLCRELNATFVVGVVLVYGLSNGFAGSFFRVVSDYYWKDVQKAQPSAVQLFMGLYYVPWVLKPVWGVLTDVVPVRGYRRRPYFIVAGILGVTAATIVSSAGGLPAVAALVCLVGMTAAVAIADVTIDACIARNSIEKPSLAPDMQSLSGFVSSLGALVGYSTSGIFVHKLGAQGALGIMAIPALLLILLGFVIFELKTNQVSEKHKVWDKMGEAIKGMGKTITHPAVWKPSLYMYLSLALSISTHEGQFYWYTDKTAGPAFSQEFIGIIYAIGAMASMIGVLIYHKLLKNLPFRSLLFYAQLLYAVSGMLDLIFVLRWNRKLGIPDYLFVIFEECTSRIISRIRWMPMIVLSTKLCPLGIEGTFFALLMCIDSLGALSSKTGGGIVLHALHVTRTDFRNLWLVVFIRNLLRLSTLCLIFLVPKVDQTDVLLPPDILESSRSFQKEEEESLELAKFSEREEV</sequence>
<evidence type="ECO:0000256" key="1">
    <source>
        <dbReference type="ARBA" id="ARBA00004141"/>
    </source>
</evidence>
<keyword evidence="9" id="KW-1185">Reference proteome</keyword>
<dbReference type="InterPro" id="IPR036259">
    <property type="entry name" value="MFS_trans_sf"/>
</dbReference>
<evidence type="ECO:0000256" key="7">
    <source>
        <dbReference type="SAM" id="MobiDB-lite"/>
    </source>
</evidence>
<evidence type="ECO:0000256" key="8">
    <source>
        <dbReference type="SAM" id="Phobius"/>
    </source>
</evidence>
<keyword evidence="4 8" id="KW-0812">Transmembrane</keyword>
<feature type="transmembrane region" description="Helical" evidence="8">
    <location>
        <begin position="455"/>
        <end position="476"/>
    </location>
</feature>
<evidence type="ECO:0000256" key="4">
    <source>
        <dbReference type="ARBA" id="ARBA00022692"/>
    </source>
</evidence>
<dbReference type="Proteomes" id="UP000515123">
    <property type="component" value="Linkage group 2"/>
</dbReference>
<feature type="transmembrane region" description="Helical" evidence="8">
    <location>
        <begin position="61"/>
        <end position="84"/>
    </location>
</feature>
<feature type="transmembrane region" description="Helical" evidence="8">
    <location>
        <begin position="104"/>
        <end position="124"/>
    </location>
</feature>
<feature type="transmembrane region" description="Helical" evidence="8">
    <location>
        <begin position="351"/>
        <end position="373"/>
    </location>
</feature>
<feature type="transmembrane region" description="Helical" evidence="8">
    <location>
        <begin position="136"/>
        <end position="155"/>
    </location>
</feature>
<reference evidence="9" key="1">
    <citation type="journal article" date="2015" name="Nat. Genet.">
        <title>The pineapple genome and the evolution of CAM photosynthesis.</title>
        <authorList>
            <person name="Ming R."/>
            <person name="VanBuren R."/>
            <person name="Wai C.M."/>
            <person name="Tang H."/>
            <person name="Schatz M.C."/>
            <person name="Bowers J.E."/>
            <person name="Lyons E."/>
            <person name="Wang M.L."/>
            <person name="Chen J."/>
            <person name="Biggers E."/>
            <person name="Zhang J."/>
            <person name="Huang L."/>
            <person name="Zhang L."/>
            <person name="Miao W."/>
            <person name="Zhang J."/>
            <person name="Ye Z."/>
            <person name="Miao C."/>
            <person name="Lin Z."/>
            <person name="Wang H."/>
            <person name="Zhou H."/>
            <person name="Yim W.C."/>
            <person name="Priest H.D."/>
            <person name="Zheng C."/>
            <person name="Woodhouse M."/>
            <person name="Edger P.P."/>
            <person name="Guyot R."/>
            <person name="Guo H.B."/>
            <person name="Guo H."/>
            <person name="Zheng G."/>
            <person name="Singh R."/>
            <person name="Sharma A."/>
            <person name="Min X."/>
            <person name="Zheng Y."/>
            <person name="Lee H."/>
            <person name="Gurtowski J."/>
            <person name="Sedlazeck F.J."/>
            <person name="Harkess A."/>
            <person name="McKain M.R."/>
            <person name="Liao Z."/>
            <person name="Fang J."/>
            <person name="Liu J."/>
            <person name="Zhang X."/>
            <person name="Zhang Q."/>
            <person name="Hu W."/>
            <person name="Qin Y."/>
            <person name="Wang K."/>
            <person name="Chen L.Y."/>
            <person name="Shirley N."/>
            <person name="Lin Y.R."/>
            <person name="Liu L.Y."/>
            <person name="Hernandez A.G."/>
            <person name="Wright C.L."/>
            <person name="Bulone V."/>
            <person name="Tuskan G.A."/>
            <person name="Heath K."/>
            <person name="Zee F."/>
            <person name="Moore P.H."/>
            <person name="Sunkar R."/>
            <person name="Leebens-Mack J.H."/>
            <person name="Mockler T."/>
            <person name="Bennetzen J.L."/>
            <person name="Freeling M."/>
            <person name="Sankoff D."/>
            <person name="Paterson A.H."/>
            <person name="Zhu X."/>
            <person name="Yang X."/>
            <person name="Smith J.A."/>
            <person name="Cushman J.C."/>
            <person name="Paull R.E."/>
            <person name="Yu Q."/>
        </authorList>
    </citation>
    <scope>NUCLEOTIDE SEQUENCE [LARGE SCALE GENOMIC DNA]</scope>
    <source>
        <strain evidence="9">cv. F153</strain>
    </source>
</reference>
<evidence type="ECO:0000256" key="3">
    <source>
        <dbReference type="ARBA" id="ARBA00022448"/>
    </source>
</evidence>
<feature type="region of interest" description="Disordered" evidence="7">
    <location>
        <begin position="1"/>
        <end position="25"/>
    </location>
</feature>
<comment type="subcellular location">
    <subcellularLocation>
        <location evidence="1">Membrane</location>
        <topology evidence="1">Multi-pass membrane protein</topology>
    </subcellularLocation>
</comment>
<protein>
    <submittedName>
        <fullName evidence="10">Probable folate-biopterin transporter 6</fullName>
    </submittedName>
</protein>
<dbReference type="GO" id="GO:0016020">
    <property type="term" value="C:membrane"/>
    <property type="evidence" value="ECO:0007669"/>
    <property type="project" value="UniProtKB-SubCell"/>
</dbReference>
<keyword evidence="3" id="KW-0813">Transport</keyword>
<dbReference type="CDD" id="cd17484">
    <property type="entry name" value="MFS_FBT"/>
    <property type="match status" value="1"/>
</dbReference>
<dbReference type="OrthoDB" id="754047at2759"/>
<dbReference type="GeneID" id="109725559"/>
<dbReference type="PANTHER" id="PTHR31585:SF44">
    <property type="entry name" value="FOLATE-BIOPTERIN TRANSPORTER 6-RELATED"/>
    <property type="match status" value="1"/>
</dbReference>
<evidence type="ECO:0000256" key="6">
    <source>
        <dbReference type="ARBA" id="ARBA00023136"/>
    </source>
</evidence>
<dbReference type="PANTHER" id="PTHR31585">
    <property type="entry name" value="FOLATE-BIOPTERIN TRANSPORTER 1, CHLOROPLASTIC"/>
    <property type="match status" value="1"/>
</dbReference>
<dbReference type="Gene3D" id="1.20.1250.20">
    <property type="entry name" value="MFS general substrate transporter like domains"/>
    <property type="match status" value="1"/>
</dbReference>
<reference evidence="10" key="2">
    <citation type="submission" date="2025-08" db="UniProtKB">
        <authorList>
            <consortium name="RefSeq"/>
        </authorList>
    </citation>
    <scope>IDENTIFICATION</scope>
    <source>
        <tissue evidence="10">Leaf</tissue>
    </source>
</reference>
<feature type="transmembrane region" description="Helical" evidence="8">
    <location>
        <begin position="229"/>
        <end position="251"/>
    </location>
</feature>
<proteinExistence type="inferred from homology"/>
<feature type="transmembrane region" description="Helical" evidence="8">
    <location>
        <begin position="202"/>
        <end position="223"/>
    </location>
</feature>
<gene>
    <name evidence="10" type="primary">LOC109725559</name>
</gene>
<name>A0A6P5GP36_ANACO</name>
<dbReference type="InterPro" id="IPR039309">
    <property type="entry name" value="BT1"/>
</dbReference>
<keyword evidence="5 8" id="KW-1133">Transmembrane helix</keyword>
<dbReference type="AlphaFoldDB" id="A0A6P5GP36"/>
<feature type="transmembrane region" description="Helical" evidence="8">
    <location>
        <begin position="161"/>
        <end position="181"/>
    </location>
</feature>
<accession>A0A6P5GP36</accession>
<keyword evidence="6 8" id="KW-0472">Membrane</keyword>
<evidence type="ECO:0000256" key="2">
    <source>
        <dbReference type="ARBA" id="ARBA00007015"/>
    </source>
</evidence>
<organism evidence="9 10">
    <name type="scientific">Ananas comosus</name>
    <name type="common">Pineapple</name>
    <name type="synonym">Ananas ananas</name>
    <dbReference type="NCBI Taxonomy" id="4615"/>
    <lineage>
        <taxon>Eukaryota</taxon>
        <taxon>Viridiplantae</taxon>
        <taxon>Streptophyta</taxon>
        <taxon>Embryophyta</taxon>
        <taxon>Tracheophyta</taxon>
        <taxon>Spermatophyta</taxon>
        <taxon>Magnoliopsida</taxon>
        <taxon>Liliopsida</taxon>
        <taxon>Poales</taxon>
        <taxon>Bromeliaceae</taxon>
        <taxon>Bromelioideae</taxon>
        <taxon>Ananas</taxon>
    </lineage>
</organism>
<evidence type="ECO:0000313" key="9">
    <source>
        <dbReference type="Proteomes" id="UP000515123"/>
    </source>
</evidence>
<evidence type="ECO:0000256" key="5">
    <source>
        <dbReference type="ARBA" id="ARBA00022989"/>
    </source>
</evidence>
<dbReference type="RefSeq" id="XP_020110391.1">
    <property type="nucleotide sequence ID" value="XM_020254802.1"/>
</dbReference>
<evidence type="ECO:0000313" key="10">
    <source>
        <dbReference type="RefSeq" id="XP_020110391.1"/>
    </source>
</evidence>
<feature type="transmembrane region" description="Helical" evidence="8">
    <location>
        <begin position="320"/>
        <end position="339"/>
    </location>
</feature>
<dbReference type="Pfam" id="PF03092">
    <property type="entry name" value="BT1"/>
    <property type="match status" value="1"/>
</dbReference>
<dbReference type="SUPFAM" id="SSF103473">
    <property type="entry name" value="MFS general substrate transporter"/>
    <property type="match status" value="1"/>
</dbReference>
<comment type="similarity">
    <text evidence="2">Belongs to the major facilitator superfamily. Folate-biopterin transporter (TC 2.A.71) family.</text>
</comment>